<dbReference type="Pfam" id="PF13560">
    <property type="entry name" value="HTH_31"/>
    <property type="match status" value="1"/>
</dbReference>
<reference evidence="3" key="1">
    <citation type="journal article" date="2019" name="Int. J. Syst. Evol. Microbiol.">
        <title>The Global Catalogue of Microorganisms (GCM) 10K type strain sequencing project: providing services to taxonomists for standard genome sequencing and annotation.</title>
        <authorList>
            <consortium name="The Broad Institute Genomics Platform"/>
            <consortium name="The Broad Institute Genome Sequencing Center for Infectious Disease"/>
            <person name="Wu L."/>
            <person name="Ma J."/>
        </authorList>
    </citation>
    <scope>NUCLEOTIDE SEQUENCE [LARGE SCALE GENOMIC DNA]</scope>
    <source>
        <strain evidence="3">CGMCC 4.7643</strain>
    </source>
</reference>
<dbReference type="InterPro" id="IPR001387">
    <property type="entry name" value="Cro/C1-type_HTH"/>
</dbReference>
<dbReference type="CDD" id="cd00093">
    <property type="entry name" value="HTH_XRE"/>
    <property type="match status" value="1"/>
</dbReference>
<gene>
    <name evidence="2" type="ORF">ACFSYJ_04010</name>
</gene>
<dbReference type="Gene3D" id="1.10.260.40">
    <property type="entry name" value="lambda repressor-like DNA-binding domains"/>
    <property type="match status" value="1"/>
</dbReference>
<dbReference type="InterPro" id="IPR010982">
    <property type="entry name" value="Lambda_DNA-bd_dom_sf"/>
</dbReference>
<keyword evidence="3" id="KW-1185">Reference proteome</keyword>
<evidence type="ECO:0000313" key="3">
    <source>
        <dbReference type="Proteomes" id="UP001597419"/>
    </source>
</evidence>
<comment type="caution">
    <text evidence="2">The sequence shown here is derived from an EMBL/GenBank/DDBJ whole genome shotgun (WGS) entry which is preliminary data.</text>
</comment>
<evidence type="ECO:0000313" key="2">
    <source>
        <dbReference type="EMBL" id="MFD2457747.1"/>
    </source>
</evidence>
<organism evidence="2 3">
    <name type="scientific">Amycolatopsis samaneae</name>
    <dbReference type="NCBI Taxonomy" id="664691"/>
    <lineage>
        <taxon>Bacteria</taxon>
        <taxon>Bacillati</taxon>
        <taxon>Actinomycetota</taxon>
        <taxon>Actinomycetes</taxon>
        <taxon>Pseudonocardiales</taxon>
        <taxon>Pseudonocardiaceae</taxon>
        <taxon>Amycolatopsis</taxon>
    </lineage>
</organism>
<sequence length="282" mass="31699">MAQGQLRTAERIQIGATLKRMRTEAKVSREAAAEALGRTATTVGNIEQGRTKVSHGDLTALLRLYGMPEDQTADLLAVNREAHRKVERVTGGGDIQPHQRRAADLIKAARSIRYYCPEAFHGVLQSEEYARAIMAPTGHLTKEMETRLRFRLDQADALTRDEQPLEIWAVIGEAALHKNVGGKEVRRHQLQHVARLCRELPNVTVQVLPLDTREHYLVGATVTIYKFDDRIDEIASVDTTLGDQFFDRDSAVSEAIMKFDDVRLKALDPLTSLDMLEEFSTR</sequence>
<proteinExistence type="predicted"/>
<dbReference type="InterPro" id="IPR043917">
    <property type="entry name" value="DUF5753"/>
</dbReference>
<feature type="domain" description="HTH cro/C1-type" evidence="1">
    <location>
        <begin position="18"/>
        <end position="75"/>
    </location>
</feature>
<protein>
    <submittedName>
        <fullName evidence="2">Helix-turn-helix domain-containing protein</fullName>
    </submittedName>
</protein>
<accession>A0ABW5G8B5</accession>
<dbReference type="SMART" id="SM00530">
    <property type="entry name" value="HTH_XRE"/>
    <property type="match status" value="1"/>
</dbReference>
<dbReference type="RefSeq" id="WP_345389344.1">
    <property type="nucleotide sequence ID" value="NZ_BAABHG010000003.1"/>
</dbReference>
<evidence type="ECO:0000259" key="1">
    <source>
        <dbReference type="PROSITE" id="PS50943"/>
    </source>
</evidence>
<dbReference type="SUPFAM" id="SSF47413">
    <property type="entry name" value="lambda repressor-like DNA-binding domains"/>
    <property type="match status" value="1"/>
</dbReference>
<name>A0ABW5G8B5_9PSEU</name>
<dbReference type="Proteomes" id="UP001597419">
    <property type="component" value="Unassembled WGS sequence"/>
</dbReference>
<dbReference type="PROSITE" id="PS50943">
    <property type="entry name" value="HTH_CROC1"/>
    <property type="match status" value="1"/>
</dbReference>
<dbReference type="EMBL" id="JBHUKU010000002">
    <property type="protein sequence ID" value="MFD2457747.1"/>
    <property type="molecule type" value="Genomic_DNA"/>
</dbReference>
<dbReference type="Pfam" id="PF19054">
    <property type="entry name" value="DUF5753"/>
    <property type="match status" value="1"/>
</dbReference>